<dbReference type="Gene3D" id="3.90.1200.10">
    <property type="match status" value="1"/>
</dbReference>
<dbReference type="SUPFAM" id="SSF53448">
    <property type="entry name" value="Nucleotide-diphospho-sugar transferases"/>
    <property type="match status" value="1"/>
</dbReference>
<evidence type="ECO:0000259" key="3">
    <source>
        <dbReference type="Pfam" id="PF01636"/>
    </source>
</evidence>
<evidence type="ECO:0000259" key="5">
    <source>
        <dbReference type="Pfam" id="PF12804"/>
    </source>
</evidence>
<dbReference type="Gene3D" id="3.30.200.20">
    <property type="entry name" value="Phosphorylase Kinase, domain 1"/>
    <property type="match status" value="1"/>
</dbReference>
<dbReference type="GO" id="GO:0016779">
    <property type="term" value="F:nucleotidyltransferase activity"/>
    <property type="evidence" value="ECO:0007669"/>
    <property type="project" value="UniProtKB-KW"/>
</dbReference>
<name>A0A1L7RMF3_9ACTO</name>
<dbReference type="PANTHER" id="PTHR43584:SF5">
    <property type="entry name" value="PROTEIN LICC"/>
    <property type="match status" value="1"/>
</dbReference>
<sequence length="605" mass="67809">MKRSQFDVLYAYLRAGEPLTQRQVQAATGMSLGSANAAVRECEALGLLADRSLTDAGAAALEPYRVTNAVVLAAGLSERFAPISYERPKGTLRVRGEVLIERQIEQLLEAGISDITVVVGYKKEYFFYLAEKYGVRIVVNDEYATRNNNGSLWRVRDRLDNTYVCSSDDYFTVNPFESHVHHAYYSAQYAEGSTDEWCITVGAGDRITGATMGGADAWTMLGHVYFDRTFSAAFRQILEEVYHLPETAAKLWEAIYLDHVSDLDMRVRRYPAGVINEFDSVDEIRSFDPLFMENVDSEVFDNIASALGVPKAEIVDFYPLKQGITNLSCHFSAGGQEYVYRHPGVGTDQIVDRQAEFDALFLARELGIDRTFLAGDPDKGWKISRFIPHCRNLDVNRPGELARAMSMARSLHNSDRVLARSFGFVEEGLRYERLLTANGPVDVPGYGELREKILRLSRYADADGFPVGPSHNDFFPLNFLVDEHGHIDLIDWEYAGMSDVASDFGTMVVCAQLSGEQAEEALFAYFEGEPTPVERRHFWAHVVFAGWCWYVWALAKEAEGDEVGEWLFIYYRHAVDYVDALLASYETDTPLLSAPAPRLSAGAVA</sequence>
<dbReference type="PANTHER" id="PTHR43584">
    <property type="entry name" value="NUCLEOTIDYL TRANSFERASE"/>
    <property type="match status" value="1"/>
</dbReference>
<dbReference type="EMBL" id="LK995501">
    <property type="protein sequence ID" value="CED91370.1"/>
    <property type="molecule type" value="Genomic_DNA"/>
</dbReference>
<keyword evidence="1 6" id="KW-0808">Transferase</keyword>
<dbReference type="Pfam" id="PF12802">
    <property type="entry name" value="MarR_2"/>
    <property type="match status" value="1"/>
</dbReference>
<dbReference type="CDD" id="cd02523">
    <property type="entry name" value="PC_cytidylyltransferase"/>
    <property type="match status" value="1"/>
</dbReference>
<dbReference type="InterPro" id="IPR011009">
    <property type="entry name" value="Kinase-like_dom_sf"/>
</dbReference>
<dbReference type="InterPro" id="IPR002575">
    <property type="entry name" value="Aminoglycoside_PTrfase"/>
</dbReference>
<dbReference type="Pfam" id="PF12804">
    <property type="entry name" value="NTP_transf_3"/>
    <property type="match status" value="1"/>
</dbReference>
<organism evidence="6">
    <name type="scientific">Actinomyces succiniciruminis</name>
    <dbReference type="NCBI Taxonomy" id="1522002"/>
    <lineage>
        <taxon>Bacteria</taxon>
        <taxon>Bacillati</taxon>
        <taxon>Actinomycetota</taxon>
        <taxon>Actinomycetes</taxon>
        <taxon>Actinomycetales</taxon>
        <taxon>Actinomycetaceae</taxon>
        <taxon>Actinomyces</taxon>
    </lineage>
</organism>
<gene>
    <name evidence="6" type="ORF">AAM4_1538</name>
</gene>
<dbReference type="InterPro" id="IPR000835">
    <property type="entry name" value="HTH_MarR-typ"/>
</dbReference>
<proteinExistence type="predicted"/>
<dbReference type="Pfam" id="PF01636">
    <property type="entry name" value="APH"/>
    <property type="match status" value="1"/>
</dbReference>
<evidence type="ECO:0000256" key="2">
    <source>
        <dbReference type="ARBA" id="ARBA00022695"/>
    </source>
</evidence>
<dbReference type="GO" id="GO:0003700">
    <property type="term" value="F:DNA-binding transcription factor activity"/>
    <property type="evidence" value="ECO:0007669"/>
    <property type="project" value="InterPro"/>
</dbReference>
<dbReference type="AlphaFoldDB" id="A0A1L7RMF3"/>
<feature type="domain" description="Aminoglycoside phosphotransferase" evidence="3">
    <location>
        <begin position="319"/>
        <end position="530"/>
    </location>
</feature>
<dbReference type="InterPro" id="IPR050065">
    <property type="entry name" value="GlmU-like"/>
</dbReference>
<evidence type="ECO:0000259" key="4">
    <source>
        <dbReference type="Pfam" id="PF12802"/>
    </source>
</evidence>
<dbReference type="InterPro" id="IPR025877">
    <property type="entry name" value="MobA-like_NTP_Trfase"/>
</dbReference>
<accession>A0A1L7RMF3</accession>
<protein>
    <submittedName>
        <fullName evidence="6">Phosphotransferase enzyme protein</fullName>
    </submittedName>
</protein>
<dbReference type="SUPFAM" id="SSF56112">
    <property type="entry name" value="Protein kinase-like (PK-like)"/>
    <property type="match status" value="1"/>
</dbReference>
<evidence type="ECO:0000313" key="6">
    <source>
        <dbReference type="EMBL" id="CED91370.1"/>
    </source>
</evidence>
<reference evidence="6" key="1">
    <citation type="submission" date="2014-07" db="EMBL/GenBank/DDBJ databases">
        <authorList>
            <person name="Zhang J.E."/>
            <person name="Yang H."/>
            <person name="Guo J."/>
            <person name="Deng Z."/>
            <person name="Luo H."/>
            <person name="Luo M."/>
            <person name="Zhao B."/>
        </authorList>
    </citation>
    <scope>NUCLEOTIDE SEQUENCE</scope>
    <source>
        <strain evidence="6">AM4</strain>
    </source>
</reference>
<feature type="domain" description="MobA-like NTP transferase" evidence="5">
    <location>
        <begin position="69"/>
        <end position="151"/>
    </location>
</feature>
<evidence type="ECO:0000256" key="1">
    <source>
        <dbReference type="ARBA" id="ARBA00022679"/>
    </source>
</evidence>
<dbReference type="CDD" id="cd05151">
    <property type="entry name" value="ChoK-like"/>
    <property type="match status" value="1"/>
</dbReference>
<keyword evidence="2" id="KW-0548">Nucleotidyltransferase</keyword>
<feature type="domain" description="HTH marR-type" evidence="4">
    <location>
        <begin position="1"/>
        <end position="49"/>
    </location>
</feature>
<dbReference type="Gene3D" id="3.90.550.10">
    <property type="entry name" value="Spore Coat Polysaccharide Biosynthesis Protein SpsA, Chain A"/>
    <property type="match status" value="1"/>
</dbReference>
<dbReference type="InterPro" id="IPR029044">
    <property type="entry name" value="Nucleotide-diphossugar_trans"/>
</dbReference>